<proteinExistence type="predicted"/>
<evidence type="ECO:0000313" key="1">
    <source>
        <dbReference type="EMBL" id="KAK7306715.1"/>
    </source>
</evidence>
<name>A0AAN9JWC0_CANGL</name>
<evidence type="ECO:0000313" key="2">
    <source>
        <dbReference type="Proteomes" id="UP001367508"/>
    </source>
</evidence>
<comment type="caution">
    <text evidence="1">The sequence shown here is derived from an EMBL/GenBank/DDBJ whole genome shotgun (WGS) entry which is preliminary data.</text>
</comment>
<protein>
    <submittedName>
        <fullName evidence="1">Uncharacterized protein</fullName>
    </submittedName>
</protein>
<sequence length="241" mass="28093">MRLNREIESFSWRSFRRIASRLAWILPKAFPVCDTNVLLFRFNTHRKVPFTIAFYALIFSVSVWSSLPKALQNSCVKQTSFLFGKVCTSFNLGTTQFISEMNTSELIRMPVAPTFQPSSILWFRLSKAPEVDTNTTRPKVDSESQEVNYSQNPAWKLKRPMVWVLEGIRQKNCDCCKSTQPAKYYRICYGYKRSNRFCLQESLARNTRLRTIIDRDYQIMYIGTTYIGSNHKLGVILHVHS</sequence>
<dbReference type="Proteomes" id="UP001367508">
    <property type="component" value="Unassembled WGS sequence"/>
</dbReference>
<accession>A0AAN9JWC0</accession>
<keyword evidence="2" id="KW-1185">Reference proteome</keyword>
<dbReference type="AlphaFoldDB" id="A0AAN9JWC0"/>
<dbReference type="EMBL" id="JAYMYQ010000011">
    <property type="protein sequence ID" value="KAK7306715.1"/>
    <property type="molecule type" value="Genomic_DNA"/>
</dbReference>
<organism evidence="1 2">
    <name type="scientific">Canavalia gladiata</name>
    <name type="common">Sword bean</name>
    <name type="synonym">Dolichos gladiatus</name>
    <dbReference type="NCBI Taxonomy" id="3824"/>
    <lineage>
        <taxon>Eukaryota</taxon>
        <taxon>Viridiplantae</taxon>
        <taxon>Streptophyta</taxon>
        <taxon>Embryophyta</taxon>
        <taxon>Tracheophyta</taxon>
        <taxon>Spermatophyta</taxon>
        <taxon>Magnoliopsida</taxon>
        <taxon>eudicotyledons</taxon>
        <taxon>Gunneridae</taxon>
        <taxon>Pentapetalae</taxon>
        <taxon>rosids</taxon>
        <taxon>fabids</taxon>
        <taxon>Fabales</taxon>
        <taxon>Fabaceae</taxon>
        <taxon>Papilionoideae</taxon>
        <taxon>50 kb inversion clade</taxon>
        <taxon>NPAAA clade</taxon>
        <taxon>indigoferoid/millettioid clade</taxon>
        <taxon>Phaseoleae</taxon>
        <taxon>Canavalia</taxon>
    </lineage>
</organism>
<reference evidence="1 2" key="1">
    <citation type="submission" date="2024-01" db="EMBL/GenBank/DDBJ databases">
        <title>The genomes of 5 underutilized Papilionoideae crops provide insights into root nodulation and disease resistanc.</title>
        <authorList>
            <person name="Jiang F."/>
        </authorList>
    </citation>
    <scope>NUCLEOTIDE SEQUENCE [LARGE SCALE GENOMIC DNA]</scope>
    <source>
        <strain evidence="1">LVBAO_FW01</strain>
        <tissue evidence="1">Leaves</tissue>
    </source>
</reference>
<gene>
    <name evidence="1" type="ORF">VNO77_44670</name>
</gene>